<reference evidence="1 2" key="1">
    <citation type="submission" date="2024-08" db="EMBL/GenBank/DDBJ databases">
        <authorList>
            <person name="Lu H."/>
        </authorList>
    </citation>
    <scope>NUCLEOTIDE SEQUENCE [LARGE SCALE GENOMIC DNA]</scope>
    <source>
        <strain evidence="1 2">LYH14W</strain>
    </source>
</reference>
<evidence type="ECO:0008006" key="3">
    <source>
        <dbReference type="Google" id="ProtNLM"/>
    </source>
</evidence>
<organism evidence="1 2">
    <name type="scientific">Pelomonas parva</name>
    <dbReference type="NCBI Taxonomy" id="3299032"/>
    <lineage>
        <taxon>Bacteria</taxon>
        <taxon>Pseudomonadati</taxon>
        <taxon>Pseudomonadota</taxon>
        <taxon>Betaproteobacteria</taxon>
        <taxon>Burkholderiales</taxon>
        <taxon>Sphaerotilaceae</taxon>
        <taxon>Roseateles</taxon>
    </lineage>
</organism>
<evidence type="ECO:0000313" key="1">
    <source>
        <dbReference type="EMBL" id="MFG6431763.1"/>
    </source>
</evidence>
<dbReference type="Proteomes" id="UP001606210">
    <property type="component" value="Unassembled WGS sequence"/>
</dbReference>
<keyword evidence="2" id="KW-1185">Reference proteome</keyword>
<dbReference type="InterPro" id="IPR011044">
    <property type="entry name" value="Quino_amine_DH_bsu"/>
</dbReference>
<proteinExistence type="predicted"/>
<dbReference type="EMBL" id="JBIGHV010000006">
    <property type="protein sequence ID" value="MFG6431763.1"/>
    <property type="molecule type" value="Genomic_DNA"/>
</dbReference>
<dbReference type="Gene3D" id="2.60.40.10">
    <property type="entry name" value="Immunoglobulins"/>
    <property type="match status" value="1"/>
</dbReference>
<gene>
    <name evidence="1" type="ORF">ACG00Y_17715</name>
</gene>
<sequence>MTVDRTSLSWDMEEGEAASAQVINGSINGATEPVYLFVEYTNAALGPPQFEMTGTTTGRLLVAPPKWNTLQPGTYNDRISIKACYDAGCTRPVSGSPKTVDVTHTLRAASAAPALELSQYGVALAAAPHGRRLSQTLTVRDSAGAASLWSASSDAPWLRVTASGSAGGTLALTADDAGLAEGQYVATVTVRSDNTRITQPQALSVGLYVTRSARATTTPGRPATSPYEGLLLVNDPVRAQFYTAQRGIVTARHFYSGAVLATWTVAPSGSGDPGHIRSLAVSDDGRELYALEGSSQKVHVIDLVRSQIDRSFSTADLIDSGGALTYFRLNGRGLLLAQRGASSGISIGISPLLNPQTGAKEGALTLDGAGFNQLAVVPSQDGRYLYASREIGATRELLQVRPALNSKGTLFSRTATRDGFGILQPMPGGGVFNGLNVLQSVGDTLVAAASPVRDAMAATSSHPRTHVLLGGDGRVLVSTNPIYAAAGDDLWLFTSSGTLQARWKDGLYGNSVFLPFDTAMPARISSDGLRAVSDFKLIDLPN</sequence>
<evidence type="ECO:0000313" key="2">
    <source>
        <dbReference type="Proteomes" id="UP001606210"/>
    </source>
</evidence>
<dbReference type="InterPro" id="IPR015943">
    <property type="entry name" value="WD40/YVTN_repeat-like_dom_sf"/>
</dbReference>
<name>A0ABW7F561_9BURK</name>
<dbReference type="Gene3D" id="2.130.10.10">
    <property type="entry name" value="YVTN repeat-like/Quinoprotein amine dehydrogenase"/>
    <property type="match status" value="1"/>
</dbReference>
<comment type="caution">
    <text evidence="1">The sequence shown here is derived from an EMBL/GenBank/DDBJ whole genome shotgun (WGS) entry which is preliminary data.</text>
</comment>
<protein>
    <recommendedName>
        <fullName evidence="3">BACON domain-containing protein</fullName>
    </recommendedName>
</protein>
<dbReference type="SUPFAM" id="SSF50969">
    <property type="entry name" value="YVTN repeat-like/Quinoprotein amine dehydrogenase"/>
    <property type="match status" value="1"/>
</dbReference>
<accession>A0ABW7F561</accession>
<dbReference type="InterPro" id="IPR013783">
    <property type="entry name" value="Ig-like_fold"/>
</dbReference>